<gene>
    <name evidence="2" type="ORF">Q9L58_009986</name>
</gene>
<name>A0ABR3G5C1_9PEZI</name>
<dbReference type="EMBL" id="JBBBZM010000290">
    <property type="protein sequence ID" value="KAL0631153.1"/>
    <property type="molecule type" value="Genomic_DNA"/>
</dbReference>
<comment type="caution">
    <text evidence="2">The sequence shown here is derived from an EMBL/GenBank/DDBJ whole genome shotgun (WGS) entry which is preliminary data.</text>
</comment>
<organism evidence="2 3">
    <name type="scientific">Discina gigas</name>
    <dbReference type="NCBI Taxonomy" id="1032678"/>
    <lineage>
        <taxon>Eukaryota</taxon>
        <taxon>Fungi</taxon>
        <taxon>Dikarya</taxon>
        <taxon>Ascomycota</taxon>
        <taxon>Pezizomycotina</taxon>
        <taxon>Pezizomycetes</taxon>
        <taxon>Pezizales</taxon>
        <taxon>Discinaceae</taxon>
        <taxon>Discina</taxon>
    </lineage>
</organism>
<feature type="compositionally biased region" description="Acidic residues" evidence="1">
    <location>
        <begin position="100"/>
        <end position="115"/>
    </location>
</feature>
<feature type="region of interest" description="Disordered" evidence="1">
    <location>
        <begin position="162"/>
        <end position="182"/>
    </location>
</feature>
<feature type="compositionally biased region" description="Basic and acidic residues" evidence="1">
    <location>
        <begin position="164"/>
        <end position="178"/>
    </location>
</feature>
<accession>A0ABR3G5C1</accession>
<dbReference type="Proteomes" id="UP001447188">
    <property type="component" value="Unassembled WGS sequence"/>
</dbReference>
<sequence length="196" mass="22093">MNGFKAYLHLQKQLGRQMAAVGCQKKPQSGDTVYPKLFDWHSKNKYLRQLRTRLVHRRSEHTEASSAIGTAFQALIVNVRAKEQKSAGASDRQFRVQVADETDDGNDDEDGEEFEPWVARTNGRPSRGQAVLDKALGEVRTPPSDGFEYIENENYTIIDMPAEDSDHDKNMPVTKDGKGVGMPRTVEPFQILIMKV</sequence>
<proteinExistence type="predicted"/>
<evidence type="ECO:0000256" key="1">
    <source>
        <dbReference type="SAM" id="MobiDB-lite"/>
    </source>
</evidence>
<evidence type="ECO:0000313" key="2">
    <source>
        <dbReference type="EMBL" id="KAL0631153.1"/>
    </source>
</evidence>
<keyword evidence="3" id="KW-1185">Reference proteome</keyword>
<feature type="region of interest" description="Disordered" evidence="1">
    <location>
        <begin position="86"/>
        <end position="128"/>
    </location>
</feature>
<evidence type="ECO:0000313" key="3">
    <source>
        <dbReference type="Proteomes" id="UP001447188"/>
    </source>
</evidence>
<protein>
    <submittedName>
        <fullName evidence="2">Uncharacterized protein</fullName>
    </submittedName>
</protein>
<reference evidence="2 3" key="1">
    <citation type="submission" date="2024-02" db="EMBL/GenBank/DDBJ databases">
        <title>Discinaceae phylogenomics.</title>
        <authorList>
            <person name="Dirks A.C."/>
            <person name="James T.Y."/>
        </authorList>
    </citation>
    <scope>NUCLEOTIDE SEQUENCE [LARGE SCALE GENOMIC DNA]</scope>
    <source>
        <strain evidence="2 3">ACD0624</strain>
    </source>
</reference>